<evidence type="ECO:0000259" key="7">
    <source>
        <dbReference type="Pfam" id="PF06813"/>
    </source>
</evidence>
<dbReference type="OrthoDB" id="410267at2759"/>
<keyword evidence="10" id="KW-1185">Reference proteome</keyword>
<reference evidence="9" key="1">
    <citation type="journal article" date="2022" name="Front. Genet.">
        <title>Chromosome-Scale Assembly of the Dendrobium nobile Genome Provides Insights Into the Molecular Mechanism of the Biosynthesis of the Medicinal Active Ingredient of Dendrobium.</title>
        <authorList>
            <person name="Xu Q."/>
            <person name="Niu S.-C."/>
            <person name="Li K.-L."/>
            <person name="Zheng P.-J."/>
            <person name="Zhang X.-J."/>
            <person name="Jia Y."/>
            <person name="Liu Y."/>
            <person name="Niu Y.-X."/>
            <person name="Yu L.-H."/>
            <person name="Chen D.-F."/>
            <person name="Zhang G.-Q."/>
        </authorList>
    </citation>
    <scope>NUCLEOTIDE SEQUENCE</scope>
    <source>
        <tissue evidence="9">Leaf</tissue>
    </source>
</reference>
<keyword evidence="2 5" id="KW-0812">Transmembrane</keyword>
<comment type="subcellular location">
    <subcellularLocation>
        <location evidence="1">Membrane</location>
        <topology evidence="1">Multi-pass membrane protein</topology>
    </subcellularLocation>
</comment>
<feature type="chain" id="PRO_5035845414" description="Nodulin-like domain-containing protein" evidence="6">
    <location>
        <begin position="24"/>
        <end position="518"/>
    </location>
</feature>
<feature type="domain" description="NFD4 C-terminal" evidence="8">
    <location>
        <begin position="308"/>
        <end position="515"/>
    </location>
</feature>
<dbReference type="InterPro" id="IPR010658">
    <property type="entry name" value="Nodulin-like"/>
</dbReference>
<dbReference type="InterPro" id="IPR036259">
    <property type="entry name" value="MFS_trans_sf"/>
</dbReference>
<sequence>MSVLPWLTVTTVIWLQAIGGTNTDFSAYSSPLKSRLGITQVKLNNLAFASDAGKLFGWCAGLTASRLPLCAVLAIGVTLSAIGYGLQFLFMSRIISSFSYTQFFFLNMLNGNSICWLNTVAYITIMRQFLPADHGTVIALTTSYTGLTAKIYLALAEVIVGKNNAASSGGDGKIYVLLNAVTPVVIALLTMPTIWAMREKPRDVKAGLVMMFGIAGVTGAYAVIQTTVPTLHSSSGIMPEMVLVVMVAAVILVPVVKVGEWAVRRRKLEGSLKVGVGEVGDVEGGKEEEKEEEEEAVVVVGTEGNVKGVVELVKKVNFWLYFMVYLCGATLGLVYGNNLGQISQSRGVSEIVLLSIYSSFGFFGRLATAPLSIFSRSRYKISKIGTIAVLMIFMSISFFLLISSRKSPLLVSTAIIGSCSGAITSIAVSVSSELFGQENFGVNHNIVISNIPVGSFLFGSIAALIYDKGENVGSGRDRICIGSDCYQKTFIIWGCICSFGTILSFVLFSRTRKSFRKS</sequence>
<feature type="transmembrane region" description="Helical" evidence="5">
    <location>
        <begin position="103"/>
        <end position="125"/>
    </location>
</feature>
<evidence type="ECO:0000256" key="4">
    <source>
        <dbReference type="ARBA" id="ARBA00023136"/>
    </source>
</evidence>
<feature type="transmembrane region" description="Helical" evidence="5">
    <location>
        <begin position="490"/>
        <end position="508"/>
    </location>
</feature>
<feature type="transmembrane region" description="Helical" evidence="5">
    <location>
        <begin position="236"/>
        <end position="256"/>
    </location>
</feature>
<dbReference type="Proteomes" id="UP000829196">
    <property type="component" value="Unassembled WGS sequence"/>
</dbReference>
<evidence type="ECO:0000256" key="1">
    <source>
        <dbReference type="ARBA" id="ARBA00004141"/>
    </source>
</evidence>
<accession>A0A8T3AZP8</accession>
<evidence type="ECO:0000256" key="6">
    <source>
        <dbReference type="SAM" id="SignalP"/>
    </source>
</evidence>
<evidence type="ECO:0000256" key="2">
    <source>
        <dbReference type="ARBA" id="ARBA00022692"/>
    </source>
</evidence>
<feature type="transmembrane region" description="Helical" evidence="5">
    <location>
        <begin position="447"/>
        <end position="466"/>
    </location>
</feature>
<evidence type="ECO:0000259" key="8">
    <source>
        <dbReference type="Pfam" id="PF23262"/>
    </source>
</evidence>
<gene>
    <name evidence="9" type="ORF">KFK09_016814</name>
</gene>
<name>A0A8T3AZP8_DENNO</name>
<dbReference type="AlphaFoldDB" id="A0A8T3AZP8"/>
<feature type="transmembrane region" description="Helical" evidence="5">
    <location>
        <begin position="206"/>
        <end position="224"/>
    </location>
</feature>
<feature type="domain" description="Nodulin-like" evidence="7">
    <location>
        <begin position="5"/>
        <end position="256"/>
    </location>
</feature>
<keyword evidence="4 5" id="KW-0472">Membrane</keyword>
<dbReference type="Pfam" id="PF23262">
    <property type="entry name" value="NFD4_C"/>
    <property type="match status" value="1"/>
</dbReference>
<proteinExistence type="predicted"/>
<dbReference type="Pfam" id="PF06813">
    <property type="entry name" value="Nodulin-like"/>
    <property type="match status" value="1"/>
</dbReference>
<dbReference type="PANTHER" id="PTHR21576:SF11">
    <property type="entry name" value="MAJOR FACILITATOR SUPERFAMILY PROTEIN"/>
    <property type="match status" value="1"/>
</dbReference>
<comment type="caution">
    <text evidence="9">The sequence shown here is derived from an EMBL/GenBank/DDBJ whole genome shotgun (WGS) entry which is preliminary data.</text>
</comment>
<dbReference type="PANTHER" id="PTHR21576">
    <property type="entry name" value="UNCHARACTERIZED NODULIN-LIKE PROTEIN"/>
    <property type="match status" value="1"/>
</dbReference>
<feature type="transmembrane region" description="Helical" evidence="5">
    <location>
        <begin position="351"/>
        <end position="372"/>
    </location>
</feature>
<dbReference type="GO" id="GO:0016020">
    <property type="term" value="C:membrane"/>
    <property type="evidence" value="ECO:0007669"/>
    <property type="project" value="UniProtKB-SubCell"/>
</dbReference>
<keyword evidence="6" id="KW-0732">Signal</keyword>
<protein>
    <recommendedName>
        <fullName evidence="11">Nodulin-like domain-containing protein</fullName>
    </recommendedName>
</protein>
<evidence type="ECO:0008006" key="11">
    <source>
        <dbReference type="Google" id="ProtNLM"/>
    </source>
</evidence>
<dbReference type="SUPFAM" id="SSF103473">
    <property type="entry name" value="MFS general substrate transporter"/>
    <property type="match status" value="1"/>
</dbReference>
<feature type="transmembrane region" description="Helical" evidence="5">
    <location>
        <begin position="409"/>
        <end position="435"/>
    </location>
</feature>
<dbReference type="EMBL" id="JAGYWB010000012">
    <property type="protein sequence ID" value="KAI0501869.1"/>
    <property type="molecule type" value="Genomic_DNA"/>
</dbReference>
<organism evidence="9 10">
    <name type="scientific">Dendrobium nobile</name>
    <name type="common">Orchid</name>
    <dbReference type="NCBI Taxonomy" id="94219"/>
    <lineage>
        <taxon>Eukaryota</taxon>
        <taxon>Viridiplantae</taxon>
        <taxon>Streptophyta</taxon>
        <taxon>Embryophyta</taxon>
        <taxon>Tracheophyta</taxon>
        <taxon>Spermatophyta</taxon>
        <taxon>Magnoliopsida</taxon>
        <taxon>Liliopsida</taxon>
        <taxon>Asparagales</taxon>
        <taxon>Orchidaceae</taxon>
        <taxon>Epidendroideae</taxon>
        <taxon>Malaxideae</taxon>
        <taxon>Dendrobiinae</taxon>
        <taxon>Dendrobium</taxon>
    </lineage>
</organism>
<feature type="transmembrane region" description="Helical" evidence="5">
    <location>
        <begin position="71"/>
        <end position="91"/>
    </location>
</feature>
<evidence type="ECO:0000313" key="10">
    <source>
        <dbReference type="Proteomes" id="UP000829196"/>
    </source>
</evidence>
<keyword evidence="3 5" id="KW-1133">Transmembrane helix</keyword>
<dbReference type="InterPro" id="IPR056555">
    <property type="entry name" value="NFD4_C"/>
</dbReference>
<evidence type="ECO:0000313" key="9">
    <source>
        <dbReference type="EMBL" id="KAI0501869.1"/>
    </source>
</evidence>
<feature type="transmembrane region" description="Helical" evidence="5">
    <location>
        <begin position="384"/>
        <end position="403"/>
    </location>
</feature>
<evidence type="ECO:0000256" key="3">
    <source>
        <dbReference type="ARBA" id="ARBA00022989"/>
    </source>
</evidence>
<dbReference type="Gene3D" id="1.20.1250.20">
    <property type="entry name" value="MFS general substrate transporter like domains"/>
    <property type="match status" value="1"/>
</dbReference>
<evidence type="ECO:0000256" key="5">
    <source>
        <dbReference type="SAM" id="Phobius"/>
    </source>
</evidence>
<feature type="signal peptide" evidence="6">
    <location>
        <begin position="1"/>
        <end position="23"/>
    </location>
</feature>
<feature type="transmembrane region" description="Helical" evidence="5">
    <location>
        <begin position="174"/>
        <end position="194"/>
    </location>
</feature>
<feature type="transmembrane region" description="Helical" evidence="5">
    <location>
        <begin position="318"/>
        <end position="336"/>
    </location>
</feature>